<feature type="region of interest" description="Disordered" evidence="4">
    <location>
        <begin position="119"/>
        <end position="147"/>
    </location>
</feature>
<dbReference type="EMBL" id="JANBPY010000191">
    <property type="protein sequence ID" value="KAJ1968384.1"/>
    <property type="molecule type" value="Genomic_DNA"/>
</dbReference>
<comment type="caution">
    <text evidence="5">The sequence shown here is derived from an EMBL/GenBank/DDBJ whole genome shotgun (WGS) entry which is preliminary data.</text>
</comment>
<dbReference type="SUPFAM" id="SSF50978">
    <property type="entry name" value="WD40 repeat-like"/>
    <property type="match status" value="1"/>
</dbReference>
<dbReference type="PROSITE" id="PS50294">
    <property type="entry name" value="WD_REPEATS_REGION"/>
    <property type="match status" value="1"/>
</dbReference>
<evidence type="ECO:0000313" key="6">
    <source>
        <dbReference type="Proteomes" id="UP001150925"/>
    </source>
</evidence>
<dbReference type="Proteomes" id="UP001150925">
    <property type="component" value="Unassembled WGS sequence"/>
</dbReference>
<feature type="repeat" description="WD" evidence="3">
    <location>
        <begin position="342"/>
        <end position="373"/>
    </location>
</feature>
<sequence length="410" mass="45644">MELPRTAIVPTIDVIPRLHLAQCTPFSTQASYIFQLAWVPSNLYPERSAIAVPKHLAVSASTHEIKLYDPLTLFPTQMLQFHTSGIEHIQAVNADPNSFLSSSKDGHVVLWDLRTGRPSRTFTSPHHPATVTEPQERRNPKQKPPLSMMAADLSSSGHCLTAGTESTGGEAYMYFWDTRMADAHTSTGALVRTFNESFSDDVTQIKFHPYHDHILLTGSEDCLLCVFDLQQSDEEDALVAVGNTASTVNRTGWFGPRAEYLYALSPLESFSTWVMSEDGMDLVHRWPDVRQGGGANCHVDYALDCHYQPETQRLFLVTGSNNGQIQTFHVGMHDMQLCQVLEGGHKEPIRAAVWNADQSFMVSGGEDNTLCLWTDGTKSLPEHTLSLPHRSPVSHGGSRQGKPRFQPYRQ</sequence>
<keyword evidence="6" id="KW-1185">Reference proteome</keyword>
<gene>
    <name evidence="5" type="ORF">IWQ62_001285</name>
</gene>
<feature type="repeat" description="WD" evidence="3">
    <location>
        <begin position="79"/>
        <end position="121"/>
    </location>
</feature>
<keyword evidence="1 3" id="KW-0853">WD repeat</keyword>
<evidence type="ECO:0000256" key="3">
    <source>
        <dbReference type="PROSITE-ProRule" id="PRU00221"/>
    </source>
</evidence>
<dbReference type="Gene3D" id="2.130.10.10">
    <property type="entry name" value="YVTN repeat-like/Quinoprotein amine dehydrogenase"/>
    <property type="match status" value="2"/>
</dbReference>
<proteinExistence type="predicted"/>
<dbReference type="OrthoDB" id="25131at2759"/>
<dbReference type="InterPro" id="IPR001680">
    <property type="entry name" value="WD40_rpt"/>
</dbReference>
<dbReference type="InterPro" id="IPR039328">
    <property type="entry name" value="WDR89"/>
</dbReference>
<dbReference type="AlphaFoldDB" id="A0A9W8ASP7"/>
<dbReference type="InterPro" id="IPR015943">
    <property type="entry name" value="WD40/YVTN_repeat-like_dom_sf"/>
</dbReference>
<dbReference type="Pfam" id="PF00400">
    <property type="entry name" value="WD40"/>
    <property type="match status" value="3"/>
</dbReference>
<dbReference type="PANTHER" id="PTHR22889">
    <property type="entry name" value="WD REPEAT-CONTAINING PROTEIN 89"/>
    <property type="match status" value="1"/>
</dbReference>
<protein>
    <submittedName>
        <fullName evidence="5">Uncharacterized protein</fullName>
    </submittedName>
</protein>
<feature type="region of interest" description="Disordered" evidence="4">
    <location>
        <begin position="382"/>
        <end position="410"/>
    </location>
</feature>
<dbReference type="SMART" id="SM00320">
    <property type="entry name" value="WD40"/>
    <property type="match status" value="5"/>
</dbReference>
<reference evidence="5" key="1">
    <citation type="submission" date="2022-07" db="EMBL/GenBank/DDBJ databases">
        <title>Phylogenomic reconstructions and comparative analyses of Kickxellomycotina fungi.</title>
        <authorList>
            <person name="Reynolds N.K."/>
            <person name="Stajich J.E."/>
            <person name="Barry K."/>
            <person name="Grigoriev I.V."/>
            <person name="Crous P."/>
            <person name="Smith M.E."/>
        </authorList>
    </citation>
    <scope>NUCLEOTIDE SEQUENCE</scope>
    <source>
        <strain evidence="5">RSA 1196</strain>
    </source>
</reference>
<dbReference type="PANTHER" id="PTHR22889:SF0">
    <property type="entry name" value="WD REPEAT-CONTAINING PROTEIN 89"/>
    <property type="match status" value="1"/>
</dbReference>
<name>A0A9W8ASP7_9FUNG</name>
<accession>A0A9W8ASP7</accession>
<organism evidence="5 6">
    <name type="scientific">Dispira parvispora</name>
    <dbReference type="NCBI Taxonomy" id="1520584"/>
    <lineage>
        <taxon>Eukaryota</taxon>
        <taxon>Fungi</taxon>
        <taxon>Fungi incertae sedis</taxon>
        <taxon>Zoopagomycota</taxon>
        <taxon>Kickxellomycotina</taxon>
        <taxon>Dimargaritomycetes</taxon>
        <taxon>Dimargaritales</taxon>
        <taxon>Dimargaritaceae</taxon>
        <taxon>Dispira</taxon>
    </lineage>
</organism>
<dbReference type="PROSITE" id="PS50082">
    <property type="entry name" value="WD_REPEATS_2"/>
    <property type="match status" value="2"/>
</dbReference>
<dbReference type="InterPro" id="IPR036322">
    <property type="entry name" value="WD40_repeat_dom_sf"/>
</dbReference>
<evidence type="ECO:0000256" key="4">
    <source>
        <dbReference type="SAM" id="MobiDB-lite"/>
    </source>
</evidence>
<evidence type="ECO:0000256" key="2">
    <source>
        <dbReference type="ARBA" id="ARBA00022737"/>
    </source>
</evidence>
<evidence type="ECO:0000313" key="5">
    <source>
        <dbReference type="EMBL" id="KAJ1968384.1"/>
    </source>
</evidence>
<keyword evidence="2" id="KW-0677">Repeat</keyword>
<evidence type="ECO:0000256" key="1">
    <source>
        <dbReference type="ARBA" id="ARBA00022574"/>
    </source>
</evidence>